<comment type="caution">
    <text evidence="1">The sequence shown here is derived from an EMBL/GenBank/DDBJ whole genome shotgun (WGS) entry which is preliminary data.</text>
</comment>
<evidence type="ECO:0000313" key="2">
    <source>
        <dbReference type="Proteomes" id="UP001221757"/>
    </source>
</evidence>
<name>A0AAD7CQ73_MYCRO</name>
<proteinExistence type="predicted"/>
<dbReference type="AlphaFoldDB" id="A0AAD7CQ73"/>
<dbReference type="EMBL" id="JARKIE010000286">
    <property type="protein sequence ID" value="KAJ7657952.1"/>
    <property type="molecule type" value="Genomic_DNA"/>
</dbReference>
<reference evidence="1" key="1">
    <citation type="submission" date="2023-03" db="EMBL/GenBank/DDBJ databases">
        <title>Massive genome expansion in bonnet fungi (Mycena s.s.) driven by repeated elements and novel gene families across ecological guilds.</title>
        <authorList>
            <consortium name="Lawrence Berkeley National Laboratory"/>
            <person name="Harder C.B."/>
            <person name="Miyauchi S."/>
            <person name="Viragh M."/>
            <person name="Kuo A."/>
            <person name="Thoen E."/>
            <person name="Andreopoulos B."/>
            <person name="Lu D."/>
            <person name="Skrede I."/>
            <person name="Drula E."/>
            <person name="Henrissat B."/>
            <person name="Morin E."/>
            <person name="Kohler A."/>
            <person name="Barry K."/>
            <person name="LaButti K."/>
            <person name="Morin E."/>
            <person name="Salamov A."/>
            <person name="Lipzen A."/>
            <person name="Mereny Z."/>
            <person name="Hegedus B."/>
            <person name="Baldrian P."/>
            <person name="Stursova M."/>
            <person name="Weitz H."/>
            <person name="Taylor A."/>
            <person name="Grigoriev I.V."/>
            <person name="Nagy L.G."/>
            <person name="Martin F."/>
            <person name="Kauserud H."/>
        </authorList>
    </citation>
    <scope>NUCLEOTIDE SEQUENCE</scope>
    <source>
        <strain evidence="1">CBHHK067</strain>
    </source>
</reference>
<accession>A0AAD7CQ73</accession>
<protein>
    <submittedName>
        <fullName evidence="1">Uncharacterized protein</fullName>
    </submittedName>
</protein>
<keyword evidence="2" id="KW-1185">Reference proteome</keyword>
<sequence>MATSSVKSVSLMSWPRCYHVEKFLAVYAAGFFPTGDSVWLPLKELKCLTTADIKVFVSNAGMGT</sequence>
<gene>
    <name evidence="1" type="ORF">B0H17DRAFT_1213422</name>
</gene>
<organism evidence="1 2">
    <name type="scientific">Mycena rosella</name>
    <name type="common">Pink bonnet</name>
    <name type="synonym">Agaricus rosellus</name>
    <dbReference type="NCBI Taxonomy" id="1033263"/>
    <lineage>
        <taxon>Eukaryota</taxon>
        <taxon>Fungi</taxon>
        <taxon>Dikarya</taxon>
        <taxon>Basidiomycota</taxon>
        <taxon>Agaricomycotina</taxon>
        <taxon>Agaricomycetes</taxon>
        <taxon>Agaricomycetidae</taxon>
        <taxon>Agaricales</taxon>
        <taxon>Marasmiineae</taxon>
        <taxon>Mycenaceae</taxon>
        <taxon>Mycena</taxon>
    </lineage>
</organism>
<evidence type="ECO:0000313" key="1">
    <source>
        <dbReference type="EMBL" id="KAJ7657952.1"/>
    </source>
</evidence>
<dbReference type="Proteomes" id="UP001221757">
    <property type="component" value="Unassembled WGS sequence"/>
</dbReference>